<accession>K1QJ86</accession>
<evidence type="ECO:0000313" key="1">
    <source>
        <dbReference type="EMBL" id="EKC21701.1"/>
    </source>
</evidence>
<proteinExistence type="predicted"/>
<reference evidence="1" key="1">
    <citation type="journal article" date="2012" name="Nature">
        <title>The oyster genome reveals stress adaptation and complexity of shell formation.</title>
        <authorList>
            <person name="Zhang G."/>
            <person name="Fang X."/>
            <person name="Guo X."/>
            <person name="Li L."/>
            <person name="Luo R."/>
            <person name="Xu F."/>
            <person name="Yang P."/>
            <person name="Zhang L."/>
            <person name="Wang X."/>
            <person name="Qi H."/>
            <person name="Xiong Z."/>
            <person name="Que H."/>
            <person name="Xie Y."/>
            <person name="Holland P.W."/>
            <person name="Paps J."/>
            <person name="Zhu Y."/>
            <person name="Wu F."/>
            <person name="Chen Y."/>
            <person name="Wang J."/>
            <person name="Peng C."/>
            <person name="Meng J."/>
            <person name="Yang L."/>
            <person name="Liu J."/>
            <person name="Wen B."/>
            <person name="Zhang N."/>
            <person name="Huang Z."/>
            <person name="Zhu Q."/>
            <person name="Feng Y."/>
            <person name="Mount A."/>
            <person name="Hedgecock D."/>
            <person name="Xu Z."/>
            <person name="Liu Y."/>
            <person name="Domazet-Loso T."/>
            <person name="Du Y."/>
            <person name="Sun X."/>
            <person name="Zhang S."/>
            <person name="Liu B."/>
            <person name="Cheng P."/>
            <person name="Jiang X."/>
            <person name="Li J."/>
            <person name="Fan D."/>
            <person name="Wang W."/>
            <person name="Fu W."/>
            <person name="Wang T."/>
            <person name="Wang B."/>
            <person name="Zhang J."/>
            <person name="Peng Z."/>
            <person name="Li Y."/>
            <person name="Li N."/>
            <person name="Wang J."/>
            <person name="Chen M."/>
            <person name="He Y."/>
            <person name="Tan F."/>
            <person name="Song X."/>
            <person name="Zheng Q."/>
            <person name="Huang R."/>
            <person name="Yang H."/>
            <person name="Du X."/>
            <person name="Chen L."/>
            <person name="Yang M."/>
            <person name="Gaffney P.M."/>
            <person name="Wang S."/>
            <person name="Luo L."/>
            <person name="She Z."/>
            <person name="Ming Y."/>
            <person name="Huang W."/>
            <person name="Zhang S."/>
            <person name="Huang B."/>
            <person name="Zhang Y."/>
            <person name="Qu T."/>
            <person name="Ni P."/>
            <person name="Miao G."/>
            <person name="Wang J."/>
            <person name="Wang Q."/>
            <person name="Steinberg C.E."/>
            <person name="Wang H."/>
            <person name="Li N."/>
            <person name="Qian L."/>
            <person name="Zhang G."/>
            <person name="Li Y."/>
            <person name="Yang H."/>
            <person name="Liu X."/>
            <person name="Wang J."/>
            <person name="Yin Y."/>
            <person name="Wang J."/>
        </authorList>
    </citation>
    <scope>NUCLEOTIDE SEQUENCE [LARGE SCALE GENOMIC DNA]</scope>
    <source>
        <strain evidence="1">05x7-T-G4-1.051#20</strain>
    </source>
</reference>
<dbReference type="HOGENOM" id="CLU_2624428_0_0_1"/>
<dbReference type="InParanoid" id="K1QJ86"/>
<name>K1QJ86_MAGGI</name>
<sequence>MIMGKPTYLGDKLCRRKTADGTQLIKDVRREKMSKCHYSDCDYLHCVEELEDKGITVSKTEKKRTEKNTVFYLTYETR</sequence>
<dbReference type="EMBL" id="JH819032">
    <property type="protein sequence ID" value="EKC21701.1"/>
    <property type="molecule type" value="Genomic_DNA"/>
</dbReference>
<dbReference type="AlphaFoldDB" id="K1QJ86"/>
<protein>
    <submittedName>
        <fullName evidence="1">Uncharacterized protein</fullName>
    </submittedName>
</protein>
<gene>
    <name evidence="1" type="ORF">CGI_10003465</name>
</gene>
<organism evidence="1">
    <name type="scientific">Magallana gigas</name>
    <name type="common">Pacific oyster</name>
    <name type="synonym">Crassostrea gigas</name>
    <dbReference type="NCBI Taxonomy" id="29159"/>
    <lineage>
        <taxon>Eukaryota</taxon>
        <taxon>Metazoa</taxon>
        <taxon>Spiralia</taxon>
        <taxon>Lophotrochozoa</taxon>
        <taxon>Mollusca</taxon>
        <taxon>Bivalvia</taxon>
        <taxon>Autobranchia</taxon>
        <taxon>Pteriomorphia</taxon>
        <taxon>Ostreida</taxon>
        <taxon>Ostreoidea</taxon>
        <taxon>Ostreidae</taxon>
        <taxon>Magallana</taxon>
    </lineage>
</organism>